<name>A0A927W4N1_9CLOT</name>
<feature type="non-terminal residue" evidence="2">
    <location>
        <position position="1"/>
    </location>
</feature>
<dbReference type="SUPFAM" id="SSF53920">
    <property type="entry name" value="Fe-only hydrogenase"/>
    <property type="match status" value="1"/>
</dbReference>
<dbReference type="SMART" id="SM00902">
    <property type="entry name" value="Fe_hyd_SSU"/>
    <property type="match status" value="1"/>
</dbReference>
<evidence type="ECO:0000259" key="1">
    <source>
        <dbReference type="SMART" id="SM00902"/>
    </source>
</evidence>
<feature type="domain" description="Iron hydrogenase small subunit" evidence="1">
    <location>
        <begin position="226"/>
        <end position="284"/>
    </location>
</feature>
<dbReference type="InterPro" id="IPR036991">
    <property type="entry name" value="Fe_hydrogenase_ssu_sf"/>
</dbReference>
<evidence type="ECO:0000313" key="3">
    <source>
        <dbReference type="Proteomes" id="UP000768462"/>
    </source>
</evidence>
<organism evidence="2 3">
    <name type="scientific">Clostridium sulfidigenes</name>
    <dbReference type="NCBI Taxonomy" id="318464"/>
    <lineage>
        <taxon>Bacteria</taxon>
        <taxon>Bacillati</taxon>
        <taxon>Bacillota</taxon>
        <taxon>Clostridia</taxon>
        <taxon>Eubacteriales</taxon>
        <taxon>Clostridiaceae</taxon>
        <taxon>Clostridium</taxon>
    </lineage>
</organism>
<evidence type="ECO:0000313" key="2">
    <source>
        <dbReference type="EMBL" id="MBE6060452.1"/>
    </source>
</evidence>
<dbReference type="InterPro" id="IPR004108">
    <property type="entry name" value="Fe_hydrogenase_lsu_C"/>
</dbReference>
<dbReference type="AlphaFoldDB" id="A0A927W4N1"/>
<reference evidence="2" key="1">
    <citation type="submission" date="2019-04" db="EMBL/GenBank/DDBJ databases">
        <title>Evolution of Biomass-Degrading Anaerobic Consortia Revealed by Metagenomics.</title>
        <authorList>
            <person name="Peng X."/>
        </authorList>
    </citation>
    <scope>NUCLEOTIDE SEQUENCE</scope>
    <source>
        <strain evidence="2">SIG254</strain>
    </source>
</reference>
<proteinExistence type="predicted"/>
<dbReference type="Proteomes" id="UP000768462">
    <property type="component" value="Unassembled WGS sequence"/>
</dbReference>
<dbReference type="Gene3D" id="3.40.50.1780">
    <property type="match status" value="1"/>
</dbReference>
<dbReference type="PANTHER" id="PTHR11615">
    <property type="entry name" value="NITRATE, FORMATE, IRON DEHYDROGENASE"/>
    <property type="match status" value="1"/>
</dbReference>
<protein>
    <submittedName>
        <fullName evidence="2">NADH:ubiquinone oxidoreductase</fullName>
    </submittedName>
</protein>
<accession>A0A927W4N1</accession>
<dbReference type="InterPro" id="IPR050340">
    <property type="entry name" value="Cytosolic_Fe-S_CAF"/>
</dbReference>
<gene>
    <name evidence="2" type="ORF">E7215_09805</name>
</gene>
<sequence length="284" mass="31656">ENKEIPMITSCSPGWIRYIELNYPELLGHLSSCKSPHQMFGAILKSYYAEKQGIDPKKMYVVSVMPCVAKKSEANREEFVNENNNPDIDVVITTRELAKMIKRSGLEFASLPSSDFDTIMGESTGAGVIFGTSGGVMEAALRTAYEWITNSTLEELDFKSVRGLEGIKEASLVIDGNKINIAIVNGLANAKNLLDNIEDTSKKYHFIEVMACPGGCINGGGQPYSNEQYSLIEKRMNALYSEDANKVIRKSHENPEIIKLYDEFLGKPNGEKSHHLLHTHYINR</sequence>
<dbReference type="Pfam" id="PF02906">
    <property type="entry name" value="Fe_hyd_lg_C"/>
    <property type="match status" value="1"/>
</dbReference>
<dbReference type="Gene3D" id="3.40.950.10">
    <property type="entry name" value="Fe-only Hydrogenase (Larger Subunit), Chain L, domain 3"/>
    <property type="match status" value="1"/>
</dbReference>
<comment type="caution">
    <text evidence="2">The sequence shown here is derived from an EMBL/GenBank/DDBJ whole genome shotgun (WGS) entry which is preliminary data.</text>
</comment>
<dbReference type="InterPro" id="IPR009016">
    <property type="entry name" value="Fe_hydrogenase"/>
</dbReference>
<dbReference type="EMBL" id="SVCM01000111">
    <property type="protein sequence ID" value="MBE6060452.1"/>
    <property type="molecule type" value="Genomic_DNA"/>
</dbReference>
<dbReference type="Gene3D" id="4.10.260.20">
    <property type="entry name" value="Iron hydrogenase, small subunit"/>
    <property type="match status" value="1"/>
</dbReference>
<dbReference type="InterPro" id="IPR003149">
    <property type="entry name" value="Fe_hydrogenase_ssu"/>
</dbReference>
<dbReference type="Pfam" id="PF02256">
    <property type="entry name" value="Fe_hyd_SSU"/>
    <property type="match status" value="1"/>
</dbReference>